<name>A0A7Z0ELE3_9ACTN</name>
<organism evidence="1 2">
    <name type="scientific">Nocardiopsis aegyptia</name>
    <dbReference type="NCBI Taxonomy" id="220378"/>
    <lineage>
        <taxon>Bacteria</taxon>
        <taxon>Bacillati</taxon>
        <taxon>Actinomycetota</taxon>
        <taxon>Actinomycetes</taxon>
        <taxon>Streptosporangiales</taxon>
        <taxon>Nocardiopsidaceae</taxon>
        <taxon>Nocardiopsis</taxon>
    </lineage>
</organism>
<keyword evidence="2" id="KW-1185">Reference proteome</keyword>
<dbReference type="AlphaFoldDB" id="A0A7Z0ELE3"/>
<proteinExistence type="predicted"/>
<comment type="caution">
    <text evidence="1">The sequence shown here is derived from an EMBL/GenBank/DDBJ whole genome shotgun (WGS) entry which is preliminary data.</text>
</comment>
<accession>A0A7Z0ELE3</accession>
<dbReference type="EMBL" id="JACCFS010000001">
    <property type="protein sequence ID" value="NYJ33448.1"/>
    <property type="molecule type" value="Genomic_DNA"/>
</dbReference>
<dbReference type="RefSeq" id="WP_179821628.1">
    <property type="nucleotide sequence ID" value="NZ_JACCFS010000001.1"/>
</dbReference>
<protein>
    <submittedName>
        <fullName evidence="1">Uncharacterized protein</fullName>
    </submittedName>
</protein>
<evidence type="ECO:0000313" key="2">
    <source>
        <dbReference type="Proteomes" id="UP000572051"/>
    </source>
</evidence>
<reference evidence="1 2" key="1">
    <citation type="submission" date="2020-07" db="EMBL/GenBank/DDBJ databases">
        <title>Sequencing the genomes of 1000 actinobacteria strains.</title>
        <authorList>
            <person name="Klenk H.-P."/>
        </authorList>
    </citation>
    <scope>NUCLEOTIDE SEQUENCE [LARGE SCALE GENOMIC DNA]</scope>
    <source>
        <strain evidence="1 2">DSM 44442</strain>
    </source>
</reference>
<sequence>MPLRPCLGVHGHVCNRLTPNRRCPDCQAEIQRRTATSRPSWVDRYGPDWPRISAAVIAENPACVLCGQEGSEDQYGQPNPLTAGHKMLCTTPSLRRCAPAPGTRARRHTHRHTAENRIAVVSVTTWLAVPGRRGEG</sequence>
<evidence type="ECO:0000313" key="1">
    <source>
        <dbReference type="EMBL" id="NYJ33448.1"/>
    </source>
</evidence>
<gene>
    <name evidence="1" type="ORF">HNR10_001329</name>
</gene>
<dbReference type="Proteomes" id="UP000572051">
    <property type="component" value="Unassembled WGS sequence"/>
</dbReference>